<evidence type="ECO:0000256" key="3">
    <source>
        <dbReference type="ARBA" id="ARBA00022741"/>
    </source>
</evidence>
<keyword evidence="3" id="KW-0547">Nucleotide-binding</keyword>
<dbReference type="InterPro" id="IPR003593">
    <property type="entry name" value="AAA+_ATPase"/>
</dbReference>
<gene>
    <name evidence="7" type="ORF">GBAR_LOCUS23783</name>
</gene>
<comment type="similarity">
    <text evidence="1">Belongs to the ABC transporter superfamily.</text>
</comment>
<evidence type="ECO:0000313" key="8">
    <source>
        <dbReference type="Proteomes" id="UP001174909"/>
    </source>
</evidence>
<accession>A0AA35X7X6</accession>
<keyword evidence="4 7" id="KW-0067">ATP-binding</keyword>
<proteinExistence type="inferred from homology"/>
<keyword evidence="2" id="KW-0813">Transport</keyword>
<dbReference type="InterPro" id="IPR003439">
    <property type="entry name" value="ABC_transporter-like_ATP-bd"/>
</dbReference>
<dbReference type="PROSITE" id="PS50893">
    <property type="entry name" value="ABC_TRANSPORTER_2"/>
    <property type="match status" value="1"/>
</dbReference>
<dbReference type="PANTHER" id="PTHR43335">
    <property type="entry name" value="ABC TRANSPORTER, ATP-BINDING PROTEIN"/>
    <property type="match status" value="1"/>
</dbReference>
<evidence type="ECO:0000259" key="6">
    <source>
        <dbReference type="PROSITE" id="PS50893"/>
    </source>
</evidence>
<keyword evidence="8" id="KW-1185">Reference proteome</keyword>
<dbReference type="CDD" id="cd03230">
    <property type="entry name" value="ABC_DR_subfamily_A"/>
    <property type="match status" value="1"/>
</dbReference>
<reference evidence="7" key="1">
    <citation type="submission" date="2023-03" db="EMBL/GenBank/DDBJ databases">
        <authorList>
            <person name="Steffen K."/>
            <person name="Cardenas P."/>
        </authorList>
    </citation>
    <scope>NUCLEOTIDE SEQUENCE</scope>
</reference>
<evidence type="ECO:0000256" key="4">
    <source>
        <dbReference type="ARBA" id="ARBA00022840"/>
    </source>
</evidence>
<sequence length="253" mass="27296">MIEASGLSKYYGPFVAVQHDISFKIPQGQIVAFLGPNGAGKTTLMRMLTGYLAPSAGGASIAGFDVRTSRIEASRRLGYLPENGPLYPDMTPLELLTFCGEARELGPALKSRIEEVVDICALHLVIEKPVGKLSRGLKQRVGLAQALLHDPDVLIMDEPTAGLDPNQIRQFRENIQGLGHTKTLLISTHILHEADAVADRVLLVNSGRLVFDGQVSELEEDGSIEEAFYRLTNHGAPLPPNEPAAGSIEGQQP</sequence>
<name>A0AA35X7X6_GEOBA</name>
<feature type="region of interest" description="Disordered" evidence="5">
    <location>
        <begin position="234"/>
        <end position="253"/>
    </location>
</feature>
<dbReference type="InterPro" id="IPR027417">
    <property type="entry name" value="P-loop_NTPase"/>
</dbReference>
<comment type="caution">
    <text evidence="7">The sequence shown here is derived from an EMBL/GenBank/DDBJ whole genome shotgun (WGS) entry which is preliminary data.</text>
</comment>
<organism evidence="7 8">
    <name type="scientific">Geodia barretti</name>
    <name type="common">Barrett's horny sponge</name>
    <dbReference type="NCBI Taxonomy" id="519541"/>
    <lineage>
        <taxon>Eukaryota</taxon>
        <taxon>Metazoa</taxon>
        <taxon>Porifera</taxon>
        <taxon>Demospongiae</taxon>
        <taxon>Heteroscleromorpha</taxon>
        <taxon>Tetractinellida</taxon>
        <taxon>Astrophorina</taxon>
        <taxon>Geodiidae</taxon>
        <taxon>Geodia</taxon>
    </lineage>
</organism>
<evidence type="ECO:0000256" key="2">
    <source>
        <dbReference type="ARBA" id="ARBA00022448"/>
    </source>
</evidence>
<dbReference type="SUPFAM" id="SSF52540">
    <property type="entry name" value="P-loop containing nucleoside triphosphate hydrolases"/>
    <property type="match status" value="1"/>
</dbReference>
<dbReference type="EMBL" id="CASHTH010003289">
    <property type="protein sequence ID" value="CAI8042881.1"/>
    <property type="molecule type" value="Genomic_DNA"/>
</dbReference>
<protein>
    <submittedName>
        <fullName evidence="7">ABC transporter ATP-binding protein NatA</fullName>
    </submittedName>
</protein>
<dbReference type="SMART" id="SM00382">
    <property type="entry name" value="AAA"/>
    <property type="match status" value="1"/>
</dbReference>
<dbReference type="PANTHER" id="PTHR43335:SF4">
    <property type="entry name" value="ABC TRANSPORTER, ATP-BINDING PROTEIN"/>
    <property type="match status" value="1"/>
</dbReference>
<dbReference type="Pfam" id="PF00005">
    <property type="entry name" value="ABC_tran"/>
    <property type="match status" value="1"/>
</dbReference>
<dbReference type="Proteomes" id="UP001174909">
    <property type="component" value="Unassembled WGS sequence"/>
</dbReference>
<evidence type="ECO:0000313" key="7">
    <source>
        <dbReference type="EMBL" id="CAI8042881.1"/>
    </source>
</evidence>
<feature type="domain" description="ABC transporter" evidence="6">
    <location>
        <begin position="2"/>
        <end position="231"/>
    </location>
</feature>
<dbReference type="GO" id="GO:0005524">
    <property type="term" value="F:ATP binding"/>
    <property type="evidence" value="ECO:0007669"/>
    <property type="project" value="UniProtKB-KW"/>
</dbReference>
<dbReference type="AlphaFoldDB" id="A0AA35X7X6"/>
<evidence type="ECO:0000256" key="1">
    <source>
        <dbReference type="ARBA" id="ARBA00005417"/>
    </source>
</evidence>
<dbReference type="Gene3D" id="3.40.50.300">
    <property type="entry name" value="P-loop containing nucleotide triphosphate hydrolases"/>
    <property type="match status" value="1"/>
</dbReference>
<dbReference type="GO" id="GO:0016887">
    <property type="term" value="F:ATP hydrolysis activity"/>
    <property type="evidence" value="ECO:0007669"/>
    <property type="project" value="InterPro"/>
</dbReference>
<evidence type="ECO:0000256" key="5">
    <source>
        <dbReference type="SAM" id="MobiDB-lite"/>
    </source>
</evidence>